<dbReference type="SMART" id="SM01321">
    <property type="entry name" value="Y1_Tnp"/>
    <property type="match status" value="1"/>
</dbReference>
<dbReference type="GO" id="GO:0006313">
    <property type="term" value="P:DNA transposition"/>
    <property type="evidence" value="ECO:0007669"/>
    <property type="project" value="InterPro"/>
</dbReference>
<dbReference type="KEGG" id="gem:GM21_2207"/>
<dbReference type="GO" id="GO:0043565">
    <property type="term" value="F:sequence-specific DNA binding"/>
    <property type="evidence" value="ECO:0007669"/>
    <property type="project" value="InterPro"/>
</dbReference>
<sequence>MPRQARLDVPGLIHHVMARGIEGREIFRLNKERDAFLERLAEMASEKGGPTVYAWTLMSNHFHLLIRPAEMHLSTLMQRLMTAHAINFNKRHKRTGHLFQNRYKSIVVEEDVYFLELVRYIHLNPIRAGIVTGLSALDKYRYAGHSVIMGKRGYPVQEVDGVLSWFSDNRKTALAKYREFVDAGLDQGEREDLRGGGLIRSAGGVVALLSRGHDAHESADERILGSGEFVDSVLNAKNVKSAISLIDGILSEVCSRSGISAQRILGPSRDRKACKARVEFFRRAQDEAGTTISDLGRMTVRSHVAVLRALERAEHEKGLGSEH</sequence>
<dbReference type="EMBL" id="CP001661">
    <property type="protein sequence ID" value="ACT18259.1"/>
    <property type="molecule type" value="Genomic_DNA"/>
</dbReference>
<dbReference type="Gene3D" id="1.10.1750.10">
    <property type="match status" value="1"/>
</dbReference>
<gene>
    <name evidence="2" type="ordered locus">GM21_2207</name>
</gene>
<dbReference type="Gene3D" id="3.30.70.1290">
    <property type="entry name" value="Transposase IS200-like"/>
    <property type="match status" value="1"/>
</dbReference>
<proteinExistence type="predicted"/>
<dbReference type="GO" id="GO:0004803">
    <property type="term" value="F:transposase activity"/>
    <property type="evidence" value="ECO:0007669"/>
    <property type="project" value="InterPro"/>
</dbReference>
<dbReference type="OrthoDB" id="9800147at2"/>
<evidence type="ECO:0000259" key="1">
    <source>
        <dbReference type="SMART" id="SM01321"/>
    </source>
</evidence>
<dbReference type="InterPro" id="IPR010921">
    <property type="entry name" value="Trp_repressor/repl_initiator"/>
</dbReference>
<evidence type="ECO:0000313" key="2">
    <source>
        <dbReference type="EMBL" id="ACT18259.1"/>
    </source>
</evidence>
<reference evidence="2" key="1">
    <citation type="submission" date="2009-07" db="EMBL/GenBank/DDBJ databases">
        <title>Complete sequence of Geobacter sp. M21.</title>
        <authorList>
            <consortium name="US DOE Joint Genome Institute"/>
            <person name="Lucas S."/>
            <person name="Copeland A."/>
            <person name="Lapidus A."/>
            <person name="Glavina del Rio T."/>
            <person name="Dalin E."/>
            <person name="Tice H."/>
            <person name="Bruce D."/>
            <person name="Goodwin L."/>
            <person name="Pitluck S."/>
            <person name="Saunders E."/>
            <person name="Brettin T."/>
            <person name="Detter J.C."/>
            <person name="Han C."/>
            <person name="Larimer F."/>
            <person name="Land M."/>
            <person name="Hauser L."/>
            <person name="Kyrpides N."/>
            <person name="Ovchinnikova G."/>
            <person name="Lovley D."/>
        </authorList>
    </citation>
    <scope>NUCLEOTIDE SEQUENCE [LARGE SCALE GENOMIC DNA]</scope>
    <source>
        <strain evidence="2">M21</strain>
    </source>
</reference>
<name>C6DYH5_GEOSM</name>
<dbReference type="InterPro" id="IPR002686">
    <property type="entry name" value="Transposase_17"/>
</dbReference>
<organism evidence="2">
    <name type="scientific">Geobacter sp. (strain M21)</name>
    <dbReference type="NCBI Taxonomy" id="443144"/>
    <lineage>
        <taxon>Bacteria</taxon>
        <taxon>Pseudomonadati</taxon>
        <taxon>Thermodesulfobacteriota</taxon>
        <taxon>Desulfuromonadia</taxon>
        <taxon>Geobacterales</taxon>
        <taxon>Geobacteraceae</taxon>
        <taxon>Geobacter</taxon>
    </lineage>
</organism>
<protein>
    <recommendedName>
        <fullName evidence="1">Transposase IS200-like domain-containing protein</fullName>
    </recommendedName>
</protein>
<dbReference type="PANTHER" id="PTHR34322">
    <property type="entry name" value="TRANSPOSASE, Y1_TNP DOMAIN-CONTAINING"/>
    <property type="match status" value="1"/>
</dbReference>
<dbReference type="SUPFAM" id="SSF143422">
    <property type="entry name" value="Transposase IS200-like"/>
    <property type="match status" value="1"/>
</dbReference>
<dbReference type="AlphaFoldDB" id="C6DYH5"/>
<dbReference type="SUPFAM" id="SSF48295">
    <property type="entry name" value="TrpR-like"/>
    <property type="match status" value="1"/>
</dbReference>
<dbReference type="PANTHER" id="PTHR34322:SF2">
    <property type="entry name" value="TRANSPOSASE IS200-LIKE DOMAIN-CONTAINING PROTEIN"/>
    <property type="match status" value="1"/>
</dbReference>
<feature type="domain" description="Transposase IS200-like" evidence="1">
    <location>
        <begin position="9"/>
        <end position="124"/>
    </location>
</feature>
<dbReference type="eggNOG" id="COG1943">
    <property type="taxonomic scope" value="Bacteria"/>
</dbReference>
<dbReference type="HOGENOM" id="CLU_068226_0_1_7"/>
<accession>C6DYH5</accession>
<dbReference type="Pfam" id="PF01797">
    <property type="entry name" value="Y1_Tnp"/>
    <property type="match status" value="1"/>
</dbReference>
<dbReference type="InterPro" id="IPR036515">
    <property type="entry name" value="Transposase_17_sf"/>
</dbReference>